<organism evidence="3 4">
    <name type="scientific">Desulfobulbus propionicus (strain ATCC 33891 / DSM 2032 / VKM B-1956 / 1pr3)</name>
    <dbReference type="NCBI Taxonomy" id="577650"/>
    <lineage>
        <taxon>Bacteria</taxon>
        <taxon>Pseudomonadati</taxon>
        <taxon>Thermodesulfobacteriota</taxon>
        <taxon>Desulfobulbia</taxon>
        <taxon>Desulfobulbales</taxon>
        <taxon>Desulfobulbaceae</taxon>
        <taxon>Desulfobulbus</taxon>
    </lineage>
</organism>
<dbReference type="PROSITE" id="PS50943">
    <property type="entry name" value="HTH_CROC1"/>
    <property type="match status" value="1"/>
</dbReference>
<dbReference type="Gene3D" id="1.10.260.40">
    <property type="entry name" value="lambda repressor-like DNA-binding domains"/>
    <property type="match status" value="1"/>
</dbReference>
<sequence>MTVIDPSAVPTCEQPRVGERLKEARLKQSLTLDDVASRTRVSRSTLRAIESSEYDHLPADAFTRGLITLYANFLGLVGPQVADQFFMERDGGKHIHLSFLKKSRMTHALEPKKLAEPTHISSAALATILLVLIVVSFTGFCLYFAWNPFGYLVDKTRNLSSSVTNTFHPADPATSREIQPPPLTVQAVFLTDCRMLVALDNGKPMEQTYAKGTSMQWTAEREIQLEFSQPNSAQLHFNGTPLPFPDSTEGRYILRLPTLSIPYEE</sequence>
<evidence type="ECO:0000313" key="3">
    <source>
        <dbReference type="EMBL" id="ADW18751.1"/>
    </source>
</evidence>
<dbReference type="EMBL" id="CP002364">
    <property type="protein sequence ID" value="ADW18751.1"/>
    <property type="molecule type" value="Genomic_DNA"/>
</dbReference>
<evidence type="ECO:0000313" key="4">
    <source>
        <dbReference type="Proteomes" id="UP000006365"/>
    </source>
</evidence>
<protein>
    <submittedName>
        <fullName evidence="3">Transcriptional regulator, XRE family</fullName>
    </submittedName>
</protein>
<dbReference type="SUPFAM" id="SSF47413">
    <property type="entry name" value="lambda repressor-like DNA-binding domains"/>
    <property type="match status" value="1"/>
</dbReference>
<dbReference type="SMART" id="SM00530">
    <property type="entry name" value="HTH_XRE"/>
    <property type="match status" value="1"/>
</dbReference>
<evidence type="ECO:0000256" key="1">
    <source>
        <dbReference type="SAM" id="Phobius"/>
    </source>
</evidence>
<keyword evidence="4" id="KW-1185">Reference proteome</keyword>
<keyword evidence="1" id="KW-0812">Transmembrane</keyword>
<dbReference type="Proteomes" id="UP000006365">
    <property type="component" value="Chromosome"/>
</dbReference>
<evidence type="ECO:0000259" key="2">
    <source>
        <dbReference type="PROSITE" id="PS50943"/>
    </source>
</evidence>
<reference evidence="3 4" key="1">
    <citation type="journal article" date="2011" name="Stand. Genomic Sci.">
        <title>Complete genome sequence of Desulfobulbus propionicus type strain (1pr3).</title>
        <authorList>
            <person name="Pagani I."/>
            <person name="Lapidus A."/>
            <person name="Nolan M."/>
            <person name="Lucas S."/>
            <person name="Hammon N."/>
            <person name="Deshpande S."/>
            <person name="Cheng J.F."/>
            <person name="Chertkov O."/>
            <person name="Davenport K."/>
            <person name="Tapia R."/>
            <person name="Han C."/>
            <person name="Goodwin L."/>
            <person name="Pitluck S."/>
            <person name="Liolios K."/>
            <person name="Mavromatis K."/>
            <person name="Ivanova N."/>
            <person name="Mikhailova N."/>
            <person name="Pati A."/>
            <person name="Chen A."/>
            <person name="Palaniappan K."/>
            <person name="Land M."/>
            <person name="Hauser L."/>
            <person name="Chang Y.J."/>
            <person name="Jeffries C.D."/>
            <person name="Detter J.C."/>
            <person name="Brambilla E."/>
            <person name="Kannan K.P."/>
            <person name="Djao O.D."/>
            <person name="Rohde M."/>
            <person name="Pukall R."/>
            <person name="Spring S."/>
            <person name="Goker M."/>
            <person name="Sikorski J."/>
            <person name="Woyke T."/>
            <person name="Bristow J."/>
            <person name="Eisen J.A."/>
            <person name="Markowitz V."/>
            <person name="Hugenholtz P."/>
            <person name="Kyrpides N.C."/>
            <person name="Klenk H.P."/>
        </authorList>
    </citation>
    <scope>NUCLEOTIDE SEQUENCE [LARGE SCALE GENOMIC DNA]</scope>
    <source>
        <strain evidence="4">ATCC 33891 / DSM 2032 / 1pr3</strain>
    </source>
</reference>
<gene>
    <name evidence="3" type="ordered locus">Despr_2615</name>
</gene>
<dbReference type="AlphaFoldDB" id="A0A7U4DQ19"/>
<dbReference type="InterPro" id="IPR050400">
    <property type="entry name" value="Bact_Cytoskel_RodZ"/>
</dbReference>
<dbReference type="CDD" id="cd00093">
    <property type="entry name" value="HTH_XRE"/>
    <property type="match status" value="1"/>
</dbReference>
<dbReference type="InterPro" id="IPR001387">
    <property type="entry name" value="Cro/C1-type_HTH"/>
</dbReference>
<dbReference type="InterPro" id="IPR010982">
    <property type="entry name" value="Lambda_DNA-bd_dom_sf"/>
</dbReference>
<keyword evidence="1" id="KW-0472">Membrane</keyword>
<feature type="domain" description="HTH cro/C1-type" evidence="2">
    <location>
        <begin position="21"/>
        <end position="51"/>
    </location>
</feature>
<feature type="transmembrane region" description="Helical" evidence="1">
    <location>
        <begin position="123"/>
        <end position="146"/>
    </location>
</feature>
<dbReference type="Pfam" id="PF13413">
    <property type="entry name" value="HTH_25"/>
    <property type="match status" value="1"/>
</dbReference>
<dbReference type="GO" id="GO:0003677">
    <property type="term" value="F:DNA binding"/>
    <property type="evidence" value="ECO:0007669"/>
    <property type="project" value="InterPro"/>
</dbReference>
<dbReference type="PANTHER" id="PTHR34475">
    <property type="match status" value="1"/>
</dbReference>
<dbReference type="PANTHER" id="PTHR34475:SF1">
    <property type="entry name" value="CYTOSKELETON PROTEIN RODZ"/>
    <property type="match status" value="1"/>
</dbReference>
<proteinExistence type="predicted"/>
<name>A0A7U4DQ19_DESPD</name>
<accession>A0A7U4DQ19</accession>
<dbReference type="KEGG" id="dpr:Despr_2615"/>
<keyword evidence="1" id="KW-1133">Transmembrane helix</keyword>